<evidence type="ECO:0000256" key="3">
    <source>
        <dbReference type="SAM" id="Phobius"/>
    </source>
</evidence>
<accession>A0AAV2HMK8</accession>
<dbReference type="GO" id="GO:0016020">
    <property type="term" value="C:membrane"/>
    <property type="evidence" value="ECO:0007669"/>
    <property type="project" value="TreeGrafter"/>
</dbReference>
<dbReference type="GO" id="GO:0005506">
    <property type="term" value="F:iron ion binding"/>
    <property type="evidence" value="ECO:0007669"/>
    <property type="project" value="InterPro"/>
</dbReference>
<keyword evidence="2" id="KW-0479">Metal-binding</keyword>
<dbReference type="GO" id="GO:0020037">
    <property type="term" value="F:heme binding"/>
    <property type="evidence" value="ECO:0007669"/>
    <property type="project" value="InterPro"/>
</dbReference>
<dbReference type="PANTHER" id="PTHR24280">
    <property type="entry name" value="CYTOCHROME P450 20A1"/>
    <property type="match status" value="1"/>
</dbReference>
<dbReference type="SUPFAM" id="SSF48264">
    <property type="entry name" value="Cytochrome P450"/>
    <property type="match status" value="1"/>
</dbReference>
<dbReference type="Gene3D" id="1.10.630.10">
    <property type="entry name" value="Cytochrome P450"/>
    <property type="match status" value="1"/>
</dbReference>
<dbReference type="InterPro" id="IPR036396">
    <property type="entry name" value="Cyt_P450_sf"/>
</dbReference>
<keyword evidence="2" id="KW-0349">Heme</keyword>
<keyword evidence="5" id="KW-1185">Reference proteome</keyword>
<comment type="similarity">
    <text evidence="1">Belongs to the cytochrome P450 family.</text>
</comment>
<proteinExistence type="inferred from homology"/>
<dbReference type="EMBL" id="CAXITT010000161">
    <property type="protein sequence ID" value="CAL1534074.1"/>
    <property type="molecule type" value="Genomic_DNA"/>
</dbReference>
<evidence type="ECO:0000256" key="2">
    <source>
        <dbReference type="PIRSR" id="PIRSR602401-1"/>
    </source>
</evidence>
<name>A0AAV2HMK8_LYMST</name>
<dbReference type="GO" id="GO:0016705">
    <property type="term" value="F:oxidoreductase activity, acting on paired donors, with incorporation or reduction of molecular oxygen"/>
    <property type="evidence" value="ECO:0007669"/>
    <property type="project" value="InterPro"/>
</dbReference>
<keyword evidence="3" id="KW-0472">Membrane</keyword>
<dbReference type="AlphaFoldDB" id="A0AAV2HMK8"/>
<sequence>MLDFVIFAVTFLTVLLVAIIWLYPSSKKVTTIPGLDPSTSEDGNLSDIARAGSLHEFLMETHAQFGPITGFWWGQTYAVSIASPDLFKQHASVFDRPTELFKLFEPMIGPLSIQYANGADGRKRRQCYDRAFEHEKLHGYYETFQKVCCASNGVVKKWLDKGEQDHIPLSEDMFSFAIKSALFTLMGESFNDEKLVLSVKTAYDKAWGEMEHRLTDPIIPNEKSPRIKQFDEALKYIQNTVQKVVQHRKAHNAKEQGHLLIDAILEVSSSEEQVNSDTITYMVGAFHTTANLLTWCIYFLATHSDVQEKLLKELKKVLGDKNVVDDQTYGQLSYMNQVLNETLRCAVVAPWAARVQDFDTELGGHRIPKNTPVIHALGVVLHDEKFWPLPNKFDPDRFSVEQSKNRSSYTFSPFGFAGKRKCPGYKFSYLESAILLSTLIRKFKISLWEDQVVQPVYGLVTHPQEEIWIKVAKRQ</sequence>
<keyword evidence="2" id="KW-0408">Iron</keyword>
<comment type="cofactor">
    <cofactor evidence="2">
        <name>heme</name>
        <dbReference type="ChEBI" id="CHEBI:30413"/>
    </cofactor>
</comment>
<feature type="transmembrane region" description="Helical" evidence="3">
    <location>
        <begin position="6"/>
        <end position="23"/>
    </location>
</feature>
<gene>
    <name evidence="4" type="ORF">GSLYS_00008034001</name>
</gene>
<dbReference type="GO" id="GO:0004497">
    <property type="term" value="F:monooxygenase activity"/>
    <property type="evidence" value="ECO:0007669"/>
    <property type="project" value="InterPro"/>
</dbReference>
<dbReference type="PRINTS" id="PR00463">
    <property type="entry name" value="EP450I"/>
</dbReference>
<dbReference type="InterPro" id="IPR001128">
    <property type="entry name" value="Cyt_P450"/>
</dbReference>
<feature type="binding site" description="axial binding residue" evidence="2">
    <location>
        <position position="422"/>
    </location>
    <ligand>
        <name>heme</name>
        <dbReference type="ChEBI" id="CHEBI:30413"/>
    </ligand>
    <ligandPart>
        <name>Fe</name>
        <dbReference type="ChEBI" id="CHEBI:18248"/>
    </ligandPart>
</feature>
<dbReference type="InterPro" id="IPR002401">
    <property type="entry name" value="Cyt_P450_E_grp-I"/>
</dbReference>
<dbReference type="InterPro" id="IPR052666">
    <property type="entry name" value="CYP450_20A1-like"/>
</dbReference>
<keyword evidence="3" id="KW-0812">Transmembrane</keyword>
<organism evidence="4 5">
    <name type="scientific">Lymnaea stagnalis</name>
    <name type="common">Great pond snail</name>
    <name type="synonym">Helix stagnalis</name>
    <dbReference type="NCBI Taxonomy" id="6523"/>
    <lineage>
        <taxon>Eukaryota</taxon>
        <taxon>Metazoa</taxon>
        <taxon>Spiralia</taxon>
        <taxon>Lophotrochozoa</taxon>
        <taxon>Mollusca</taxon>
        <taxon>Gastropoda</taxon>
        <taxon>Heterobranchia</taxon>
        <taxon>Euthyneura</taxon>
        <taxon>Panpulmonata</taxon>
        <taxon>Hygrophila</taxon>
        <taxon>Lymnaeoidea</taxon>
        <taxon>Lymnaeidae</taxon>
        <taxon>Lymnaea</taxon>
    </lineage>
</organism>
<evidence type="ECO:0000313" key="5">
    <source>
        <dbReference type="Proteomes" id="UP001497497"/>
    </source>
</evidence>
<dbReference type="PANTHER" id="PTHR24280:SF4">
    <property type="entry name" value="CYTOCHROME P450 20A1"/>
    <property type="match status" value="1"/>
</dbReference>
<reference evidence="4 5" key="1">
    <citation type="submission" date="2024-04" db="EMBL/GenBank/DDBJ databases">
        <authorList>
            <consortium name="Genoscope - CEA"/>
            <person name="William W."/>
        </authorList>
    </citation>
    <scope>NUCLEOTIDE SEQUENCE [LARGE SCALE GENOMIC DNA]</scope>
</reference>
<keyword evidence="3" id="KW-1133">Transmembrane helix</keyword>
<dbReference type="Proteomes" id="UP001497497">
    <property type="component" value="Unassembled WGS sequence"/>
</dbReference>
<evidence type="ECO:0008006" key="6">
    <source>
        <dbReference type="Google" id="ProtNLM"/>
    </source>
</evidence>
<protein>
    <recommendedName>
        <fullName evidence="6">Cytochrome P450 20A1</fullName>
    </recommendedName>
</protein>
<comment type="caution">
    <text evidence="4">The sequence shown here is derived from an EMBL/GenBank/DDBJ whole genome shotgun (WGS) entry which is preliminary data.</text>
</comment>
<evidence type="ECO:0000313" key="4">
    <source>
        <dbReference type="EMBL" id="CAL1534074.1"/>
    </source>
</evidence>
<dbReference type="Pfam" id="PF00067">
    <property type="entry name" value="p450"/>
    <property type="match status" value="1"/>
</dbReference>
<evidence type="ECO:0000256" key="1">
    <source>
        <dbReference type="ARBA" id="ARBA00010617"/>
    </source>
</evidence>